<name>A0A179B5W3_9ACTO</name>
<protein>
    <submittedName>
        <fullName evidence="1">HAD family hydrolase</fullName>
    </submittedName>
</protein>
<dbReference type="GO" id="GO:0000287">
    <property type="term" value="F:magnesium ion binding"/>
    <property type="evidence" value="ECO:0007669"/>
    <property type="project" value="TreeGrafter"/>
</dbReference>
<dbReference type="GO" id="GO:0016791">
    <property type="term" value="F:phosphatase activity"/>
    <property type="evidence" value="ECO:0007669"/>
    <property type="project" value="TreeGrafter"/>
</dbReference>
<dbReference type="SFLD" id="SFLDG01140">
    <property type="entry name" value="C2.B:_Phosphomannomutase_and_P"/>
    <property type="match status" value="1"/>
</dbReference>
<dbReference type="InterPro" id="IPR036412">
    <property type="entry name" value="HAD-like_sf"/>
</dbReference>
<dbReference type="AlphaFoldDB" id="A0A179B5W3"/>
<accession>A0A179B5W3</accession>
<gene>
    <name evidence="1" type="ORF">A4H34_04160</name>
</gene>
<organism evidence="1 2">
    <name type="scientific">Peptidiphaga gingivicola</name>
    <dbReference type="NCBI Taxonomy" id="2741497"/>
    <lineage>
        <taxon>Bacteria</taxon>
        <taxon>Bacillati</taxon>
        <taxon>Actinomycetota</taxon>
        <taxon>Actinomycetes</taxon>
        <taxon>Actinomycetales</taxon>
        <taxon>Actinomycetaceae</taxon>
        <taxon>Peptidiphaga</taxon>
    </lineage>
</organism>
<keyword evidence="2" id="KW-1185">Reference proteome</keyword>
<dbReference type="InterPro" id="IPR006379">
    <property type="entry name" value="HAD-SF_hydro_IIB"/>
</dbReference>
<reference evidence="1 2" key="1">
    <citation type="submission" date="2016-04" db="EMBL/GenBank/DDBJ databases">
        <title>Peptidophaga gingivicola gen. nov., sp. nov., isolated from human subgingival plaque.</title>
        <authorList>
            <person name="Beall C.J."/>
            <person name="Mokrzan E.M."/>
            <person name="Griffen A.L."/>
            <person name="Leys E.J."/>
        </authorList>
    </citation>
    <scope>NUCLEOTIDE SEQUENCE [LARGE SCALE GENOMIC DNA]</scope>
    <source>
        <strain evidence="1 2">BA112</strain>
    </source>
</reference>
<dbReference type="GO" id="GO:0005829">
    <property type="term" value="C:cytosol"/>
    <property type="evidence" value="ECO:0007669"/>
    <property type="project" value="TreeGrafter"/>
</dbReference>
<dbReference type="SUPFAM" id="SSF56784">
    <property type="entry name" value="HAD-like"/>
    <property type="match status" value="1"/>
</dbReference>
<dbReference type="NCBIfam" id="TIGR00099">
    <property type="entry name" value="Cof-subfamily"/>
    <property type="match status" value="1"/>
</dbReference>
<dbReference type="PANTHER" id="PTHR10000">
    <property type="entry name" value="PHOSPHOSERINE PHOSPHATASE"/>
    <property type="match status" value="1"/>
</dbReference>
<dbReference type="Pfam" id="PF08282">
    <property type="entry name" value="Hydrolase_3"/>
    <property type="match status" value="1"/>
</dbReference>
<dbReference type="CDD" id="cd07518">
    <property type="entry name" value="HAD_YbiV-Like"/>
    <property type="match status" value="1"/>
</dbReference>
<dbReference type="SFLD" id="SFLDS00003">
    <property type="entry name" value="Haloacid_Dehalogenase"/>
    <property type="match status" value="1"/>
</dbReference>
<comment type="caution">
    <text evidence="1">The sequence shown here is derived from an EMBL/GenBank/DDBJ whole genome shotgun (WGS) entry which is preliminary data.</text>
</comment>
<dbReference type="Gene3D" id="3.40.50.1000">
    <property type="entry name" value="HAD superfamily/HAD-like"/>
    <property type="match status" value="1"/>
</dbReference>
<dbReference type="EMBL" id="LVZK01000001">
    <property type="protein sequence ID" value="OAP87086.1"/>
    <property type="molecule type" value="Genomic_DNA"/>
</dbReference>
<dbReference type="InterPro" id="IPR000150">
    <property type="entry name" value="Cof"/>
</dbReference>
<evidence type="ECO:0000313" key="2">
    <source>
        <dbReference type="Proteomes" id="UP000078368"/>
    </source>
</evidence>
<dbReference type="Proteomes" id="UP000078368">
    <property type="component" value="Unassembled WGS sequence"/>
</dbReference>
<dbReference type="PANTHER" id="PTHR10000:SF53">
    <property type="entry name" value="5-AMINO-6-(5-PHOSPHO-D-RIBITYLAMINO)URACIL PHOSPHATASE YBJI-RELATED"/>
    <property type="match status" value="1"/>
</dbReference>
<keyword evidence="1" id="KW-0378">Hydrolase</keyword>
<dbReference type="NCBIfam" id="TIGR01484">
    <property type="entry name" value="HAD-SF-IIB"/>
    <property type="match status" value="1"/>
</dbReference>
<evidence type="ECO:0000313" key="1">
    <source>
        <dbReference type="EMBL" id="OAP87086.1"/>
    </source>
</evidence>
<dbReference type="Gene3D" id="3.30.1240.10">
    <property type="match status" value="1"/>
</dbReference>
<proteinExistence type="predicted"/>
<dbReference type="STRING" id="1823756.A4H34_04160"/>
<dbReference type="InterPro" id="IPR023214">
    <property type="entry name" value="HAD_sf"/>
</dbReference>
<sequence>MRAEAGPLRPEAVKLARSLRLVVCDMDGTLLDEDSRIPDDFWPLLDAMRERGIAFIPASGRQYATLAAMFSQELAGMPIIAENGSFVVQDGREVHSSTLAKSVVVGIVDRSRSLGRKELGVVVCGKRSAHVESTDPHFLENVEKYYVVNQVVDDLTAVDDDVLKVELFDARDAKKFALPLVQDFADSHDVVVSGENWADVMAKGTNKGAALRALQRSLGISPAQTAAFGDYLNDYEMMAEAELSFAMANGHPELLAAARFTAPSNAEHGVPTTLKALLNSDAA</sequence>